<name>A0A3D6BS84_9FLAO</name>
<dbReference type="GO" id="GO:0005524">
    <property type="term" value="F:ATP binding"/>
    <property type="evidence" value="ECO:0007669"/>
    <property type="project" value="UniProtKB-KW"/>
</dbReference>
<sequence>DNFWEMGDQGPCGPCSEIHVDIRSAEEKAKVDGKTLINKDHPQVVEIWNLVFMQYNRKANGSLEVLPNKHIDTGMGFERLCMVLQGVQSNYDTDVFTPIIREIETISNK</sequence>
<dbReference type="InterPro" id="IPR018164">
    <property type="entry name" value="Ala-tRNA-synth_IIc_N"/>
</dbReference>
<evidence type="ECO:0000256" key="9">
    <source>
        <dbReference type="ARBA" id="ARBA00022917"/>
    </source>
</evidence>
<keyword evidence="10" id="KW-0030">Aminoacyl-tRNA synthetase</keyword>
<dbReference type="Gene3D" id="3.30.930.10">
    <property type="entry name" value="Bira Bifunctional Protein, Domain 2"/>
    <property type="match status" value="1"/>
</dbReference>
<dbReference type="InterPro" id="IPR045864">
    <property type="entry name" value="aa-tRNA-synth_II/BPL/LPL"/>
</dbReference>
<organism evidence="13 14">
    <name type="scientific">Xanthomarina gelatinilytica</name>
    <dbReference type="NCBI Taxonomy" id="1137281"/>
    <lineage>
        <taxon>Bacteria</taxon>
        <taxon>Pseudomonadati</taxon>
        <taxon>Bacteroidota</taxon>
        <taxon>Flavobacteriia</taxon>
        <taxon>Flavobacteriales</taxon>
        <taxon>Flavobacteriaceae</taxon>
        <taxon>Xanthomarina</taxon>
    </lineage>
</organism>
<dbReference type="Pfam" id="PF01411">
    <property type="entry name" value="tRNA-synt_2c"/>
    <property type="match status" value="1"/>
</dbReference>
<evidence type="ECO:0000256" key="8">
    <source>
        <dbReference type="ARBA" id="ARBA00022884"/>
    </source>
</evidence>
<dbReference type="GO" id="GO:0000049">
    <property type="term" value="F:tRNA binding"/>
    <property type="evidence" value="ECO:0007669"/>
    <property type="project" value="UniProtKB-KW"/>
</dbReference>
<keyword evidence="4" id="KW-0820">tRNA-binding</keyword>
<dbReference type="AlphaFoldDB" id="A0A3D6BS84"/>
<dbReference type="Proteomes" id="UP000263268">
    <property type="component" value="Unassembled WGS sequence"/>
</dbReference>
<evidence type="ECO:0000256" key="4">
    <source>
        <dbReference type="ARBA" id="ARBA00022555"/>
    </source>
</evidence>
<accession>A0A3D6BS84</accession>
<keyword evidence="7" id="KW-0067">ATP-binding</keyword>
<reference evidence="13 14" key="1">
    <citation type="journal article" date="2018" name="Nat. Biotechnol.">
        <title>A standardized bacterial taxonomy based on genome phylogeny substantially revises the tree of life.</title>
        <authorList>
            <person name="Parks D.H."/>
            <person name="Chuvochina M."/>
            <person name="Waite D.W."/>
            <person name="Rinke C."/>
            <person name="Skarshewski A."/>
            <person name="Chaumeil P.A."/>
            <person name="Hugenholtz P."/>
        </authorList>
    </citation>
    <scope>NUCLEOTIDE SEQUENCE [LARGE SCALE GENOMIC DNA]</scope>
    <source>
        <strain evidence="13">UBA10227</strain>
    </source>
</reference>
<keyword evidence="6" id="KW-0547">Nucleotide-binding</keyword>
<keyword evidence="9" id="KW-0648">Protein biosynthesis</keyword>
<comment type="caution">
    <text evidence="13">The sequence shown here is derived from an EMBL/GenBank/DDBJ whole genome shotgun (WGS) entry which is preliminary data.</text>
</comment>
<evidence type="ECO:0000256" key="5">
    <source>
        <dbReference type="ARBA" id="ARBA00022598"/>
    </source>
</evidence>
<feature type="non-terminal residue" evidence="13">
    <location>
        <position position="1"/>
    </location>
</feature>
<keyword evidence="8" id="KW-0694">RNA-binding</keyword>
<evidence type="ECO:0000256" key="7">
    <source>
        <dbReference type="ARBA" id="ARBA00022840"/>
    </source>
</evidence>
<dbReference type="InterPro" id="IPR050058">
    <property type="entry name" value="Ala-tRNA_ligase"/>
</dbReference>
<feature type="non-terminal residue" evidence="13">
    <location>
        <position position="109"/>
    </location>
</feature>
<comment type="similarity">
    <text evidence="1">Belongs to the class-II aminoacyl-tRNA synthetase family.</text>
</comment>
<evidence type="ECO:0000256" key="11">
    <source>
        <dbReference type="ARBA" id="ARBA00032577"/>
    </source>
</evidence>
<dbReference type="PANTHER" id="PTHR11777">
    <property type="entry name" value="ALANYL-TRNA SYNTHETASE"/>
    <property type="match status" value="1"/>
</dbReference>
<evidence type="ECO:0000313" key="14">
    <source>
        <dbReference type="Proteomes" id="UP000263268"/>
    </source>
</evidence>
<dbReference type="PRINTS" id="PR00980">
    <property type="entry name" value="TRNASYNTHALA"/>
</dbReference>
<evidence type="ECO:0000256" key="1">
    <source>
        <dbReference type="ARBA" id="ARBA00008226"/>
    </source>
</evidence>
<feature type="domain" description="Alanyl-transfer RNA synthetases family profile" evidence="12">
    <location>
        <begin position="1"/>
        <end position="109"/>
    </location>
</feature>
<dbReference type="SUPFAM" id="SSF55681">
    <property type="entry name" value="Class II aaRS and biotin synthetases"/>
    <property type="match status" value="1"/>
</dbReference>
<proteinExistence type="inferred from homology"/>
<dbReference type="InterPro" id="IPR018165">
    <property type="entry name" value="Ala-tRNA-synth_IIc_core"/>
</dbReference>
<dbReference type="PROSITE" id="PS50860">
    <property type="entry name" value="AA_TRNA_LIGASE_II_ALA"/>
    <property type="match status" value="1"/>
</dbReference>
<dbReference type="GO" id="GO:0004813">
    <property type="term" value="F:alanine-tRNA ligase activity"/>
    <property type="evidence" value="ECO:0007669"/>
    <property type="project" value="UniProtKB-EC"/>
</dbReference>
<keyword evidence="5 13" id="KW-0436">Ligase</keyword>
<evidence type="ECO:0000256" key="6">
    <source>
        <dbReference type="ARBA" id="ARBA00022741"/>
    </source>
</evidence>
<dbReference type="GO" id="GO:0006419">
    <property type="term" value="P:alanyl-tRNA aminoacylation"/>
    <property type="evidence" value="ECO:0007669"/>
    <property type="project" value="InterPro"/>
</dbReference>
<evidence type="ECO:0000256" key="2">
    <source>
        <dbReference type="ARBA" id="ARBA00013168"/>
    </source>
</evidence>
<evidence type="ECO:0000256" key="10">
    <source>
        <dbReference type="ARBA" id="ARBA00023146"/>
    </source>
</evidence>
<dbReference type="EMBL" id="DPRK01000126">
    <property type="protein sequence ID" value="HCY81507.1"/>
    <property type="molecule type" value="Genomic_DNA"/>
</dbReference>
<protein>
    <recommendedName>
        <fullName evidence="3">Alanine--tRNA ligase</fullName>
        <ecNumber evidence="2">6.1.1.7</ecNumber>
    </recommendedName>
    <alternativeName>
        <fullName evidence="11">Alanyl-tRNA synthetase</fullName>
    </alternativeName>
</protein>
<evidence type="ECO:0000313" key="13">
    <source>
        <dbReference type="EMBL" id="HCY81507.1"/>
    </source>
</evidence>
<dbReference type="InterPro" id="IPR002318">
    <property type="entry name" value="Ala-tRNA-lgiase_IIc"/>
</dbReference>
<dbReference type="PANTHER" id="PTHR11777:SF9">
    <property type="entry name" value="ALANINE--TRNA LIGASE, CYTOPLASMIC"/>
    <property type="match status" value="1"/>
</dbReference>
<evidence type="ECO:0000259" key="12">
    <source>
        <dbReference type="PROSITE" id="PS50860"/>
    </source>
</evidence>
<evidence type="ECO:0000256" key="3">
    <source>
        <dbReference type="ARBA" id="ARBA00017959"/>
    </source>
</evidence>
<dbReference type="EC" id="6.1.1.7" evidence="2"/>
<dbReference type="GO" id="GO:0005737">
    <property type="term" value="C:cytoplasm"/>
    <property type="evidence" value="ECO:0007669"/>
    <property type="project" value="InterPro"/>
</dbReference>
<dbReference type="GO" id="GO:0002161">
    <property type="term" value="F:aminoacyl-tRNA deacylase activity"/>
    <property type="evidence" value="ECO:0007669"/>
    <property type="project" value="TreeGrafter"/>
</dbReference>
<gene>
    <name evidence="13" type="ORF">DHV22_07875</name>
</gene>